<protein>
    <recommendedName>
        <fullName evidence="4">Alkyl hydroperoxide reductase/ Thiol specific antioxidant/ Mal allergen</fullName>
    </recommendedName>
</protein>
<dbReference type="GeneID" id="84213276"/>
<reference evidence="2 3" key="1">
    <citation type="submission" date="2022-07" db="EMBL/GenBank/DDBJ databases">
        <title>Two temperate virus in Haloterrigena jeotgali A29.</title>
        <authorList>
            <person name="Deng X."/>
        </authorList>
    </citation>
    <scope>NUCLEOTIDE SEQUENCE [LARGE SCALE GENOMIC DNA]</scope>
    <source>
        <strain evidence="2 3">A29</strain>
    </source>
</reference>
<sequence>MKRRHLLATTAATTALVGCLSGPDDEGDGEDDDAPTEPPFEIATLDAPGSESGTITVPDSSRPLLCNFTRTECPTSRGFLSTLAEAASRLEGGGYAVGGADPDVRFLSVTDGTSGPSPTDDELAAWFEANGGNWWLGRDEPGTCYDYYGIDGYPTTILVDSAGTVHWRNRGESSPGTVTATVRDTLEADAGGSDGGNESAGNRTDG</sequence>
<evidence type="ECO:0000256" key="1">
    <source>
        <dbReference type="SAM" id="MobiDB-lite"/>
    </source>
</evidence>
<proteinExistence type="predicted"/>
<gene>
    <name evidence="2" type="ORF">NP511_05005</name>
</gene>
<feature type="region of interest" description="Disordered" evidence="1">
    <location>
        <begin position="18"/>
        <end position="58"/>
    </location>
</feature>
<evidence type="ECO:0000313" key="2">
    <source>
        <dbReference type="EMBL" id="WMT08992.1"/>
    </source>
</evidence>
<organism evidence="2 3">
    <name type="scientific">Natrinema thermotolerans</name>
    <dbReference type="NCBI Taxonomy" id="121872"/>
    <lineage>
        <taxon>Archaea</taxon>
        <taxon>Methanobacteriati</taxon>
        <taxon>Methanobacteriota</taxon>
        <taxon>Stenosarchaea group</taxon>
        <taxon>Halobacteria</taxon>
        <taxon>Halobacteriales</taxon>
        <taxon>Natrialbaceae</taxon>
        <taxon>Natrinema</taxon>
    </lineage>
</organism>
<accession>A0AAF0PCF4</accession>
<feature type="compositionally biased region" description="Acidic residues" evidence="1">
    <location>
        <begin position="23"/>
        <end position="35"/>
    </location>
</feature>
<dbReference type="RefSeq" id="WP_049964672.1">
    <property type="nucleotide sequence ID" value="NZ_CP101873.1"/>
</dbReference>
<dbReference type="PROSITE" id="PS51257">
    <property type="entry name" value="PROKAR_LIPOPROTEIN"/>
    <property type="match status" value="1"/>
</dbReference>
<dbReference type="InterPro" id="IPR036249">
    <property type="entry name" value="Thioredoxin-like_sf"/>
</dbReference>
<evidence type="ECO:0000313" key="3">
    <source>
        <dbReference type="Proteomes" id="UP001224926"/>
    </source>
</evidence>
<name>A0AAF0PCF4_9EURY</name>
<keyword evidence="3" id="KW-1185">Reference proteome</keyword>
<dbReference type="SUPFAM" id="SSF52833">
    <property type="entry name" value="Thioredoxin-like"/>
    <property type="match status" value="1"/>
</dbReference>
<dbReference type="AlphaFoldDB" id="A0AAF0PCF4"/>
<evidence type="ECO:0008006" key="4">
    <source>
        <dbReference type="Google" id="ProtNLM"/>
    </source>
</evidence>
<feature type="compositionally biased region" description="Polar residues" evidence="1">
    <location>
        <begin position="172"/>
        <end position="182"/>
    </location>
</feature>
<feature type="region of interest" description="Disordered" evidence="1">
    <location>
        <begin position="169"/>
        <end position="206"/>
    </location>
</feature>
<dbReference type="GeneID" id="39860967"/>
<dbReference type="EMBL" id="CP101873">
    <property type="protein sequence ID" value="WMT08992.1"/>
    <property type="molecule type" value="Genomic_DNA"/>
</dbReference>
<dbReference type="Proteomes" id="UP001224926">
    <property type="component" value="Chromosome"/>
</dbReference>
<dbReference type="Gene3D" id="3.40.30.10">
    <property type="entry name" value="Glutaredoxin"/>
    <property type="match status" value="1"/>
</dbReference>